<evidence type="ECO:0000256" key="1">
    <source>
        <dbReference type="SAM" id="SignalP"/>
    </source>
</evidence>
<dbReference type="InterPro" id="IPR013766">
    <property type="entry name" value="Thioredoxin_domain"/>
</dbReference>
<evidence type="ECO:0000313" key="4">
    <source>
        <dbReference type="Proteomes" id="UP000198924"/>
    </source>
</evidence>
<protein>
    <submittedName>
        <fullName evidence="3">Peroxiredoxin</fullName>
    </submittedName>
</protein>
<keyword evidence="4" id="KW-1185">Reference proteome</keyword>
<dbReference type="Gene3D" id="3.40.30.10">
    <property type="entry name" value="Glutaredoxin"/>
    <property type="match status" value="1"/>
</dbReference>
<name>A0A1I3U9T9_9GAMM</name>
<dbReference type="PROSITE" id="PS51352">
    <property type="entry name" value="THIOREDOXIN_2"/>
    <property type="match status" value="1"/>
</dbReference>
<dbReference type="PANTHER" id="PTHR42852">
    <property type="entry name" value="THIOL:DISULFIDE INTERCHANGE PROTEIN DSBE"/>
    <property type="match status" value="1"/>
</dbReference>
<dbReference type="InterPro" id="IPR050553">
    <property type="entry name" value="Thioredoxin_ResA/DsbE_sf"/>
</dbReference>
<feature type="domain" description="Thioredoxin" evidence="2">
    <location>
        <begin position="26"/>
        <end position="165"/>
    </location>
</feature>
<evidence type="ECO:0000313" key="3">
    <source>
        <dbReference type="EMBL" id="SFJ79780.1"/>
    </source>
</evidence>
<proteinExistence type="predicted"/>
<dbReference type="OrthoDB" id="9799347at2"/>
<gene>
    <name evidence="3" type="ORF">SAMN04488079_101245</name>
</gene>
<sequence>MLKLILTVVMAFSCLSVNAKDLMKPVEPIEVASDFTLKTPEGVDLSLSDFKGKFVLVNFWANWCSPCIKELPDMQALYEQVDRDKLEIIGIHAGEYNDAAAAFIKKYKISFPIVSDPDTSLKGWKVLALPTTYLVNPKGELIYQAIGPRSWDVKQMKALISQSTGK</sequence>
<dbReference type="AlphaFoldDB" id="A0A1I3U9T9"/>
<dbReference type="InterPro" id="IPR036249">
    <property type="entry name" value="Thioredoxin-like_sf"/>
</dbReference>
<dbReference type="GO" id="GO:0016209">
    <property type="term" value="F:antioxidant activity"/>
    <property type="evidence" value="ECO:0007669"/>
    <property type="project" value="InterPro"/>
</dbReference>
<organism evidence="3 4">
    <name type="scientific">Methylophaga sulfidovorans</name>
    <dbReference type="NCBI Taxonomy" id="45496"/>
    <lineage>
        <taxon>Bacteria</taxon>
        <taxon>Pseudomonadati</taxon>
        <taxon>Pseudomonadota</taxon>
        <taxon>Gammaproteobacteria</taxon>
        <taxon>Thiotrichales</taxon>
        <taxon>Piscirickettsiaceae</taxon>
        <taxon>Methylophaga</taxon>
    </lineage>
</organism>
<dbReference type="PANTHER" id="PTHR42852:SF17">
    <property type="entry name" value="THIOREDOXIN-LIKE PROTEIN HI_1115"/>
    <property type="match status" value="1"/>
</dbReference>
<dbReference type="GO" id="GO:0016491">
    <property type="term" value="F:oxidoreductase activity"/>
    <property type="evidence" value="ECO:0007669"/>
    <property type="project" value="InterPro"/>
</dbReference>
<keyword evidence="1" id="KW-0732">Signal</keyword>
<dbReference type="CDD" id="cd02966">
    <property type="entry name" value="TlpA_like_family"/>
    <property type="match status" value="1"/>
</dbReference>
<evidence type="ECO:0000259" key="2">
    <source>
        <dbReference type="PROSITE" id="PS51352"/>
    </source>
</evidence>
<dbReference type="STRING" id="45496.SAMN04488079_101245"/>
<dbReference type="RefSeq" id="WP_091711360.1">
    <property type="nucleotide sequence ID" value="NZ_FOSH01000001.1"/>
</dbReference>
<dbReference type="Proteomes" id="UP000198924">
    <property type="component" value="Unassembled WGS sequence"/>
</dbReference>
<feature type="signal peptide" evidence="1">
    <location>
        <begin position="1"/>
        <end position="19"/>
    </location>
</feature>
<dbReference type="InterPro" id="IPR000866">
    <property type="entry name" value="AhpC/TSA"/>
</dbReference>
<accession>A0A1I3U9T9</accession>
<reference evidence="4" key="1">
    <citation type="submission" date="2016-10" db="EMBL/GenBank/DDBJ databases">
        <authorList>
            <person name="Varghese N."/>
            <person name="Submissions S."/>
        </authorList>
    </citation>
    <scope>NUCLEOTIDE SEQUENCE [LARGE SCALE GENOMIC DNA]</scope>
    <source>
        <strain evidence="4">DSM 11578</strain>
    </source>
</reference>
<dbReference type="SUPFAM" id="SSF52833">
    <property type="entry name" value="Thioredoxin-like"/>
    <property type="match status" value="1"/>
</dbReference>
<feature type="chain" id="PRO_5011635791" evidence="1">
    <location>
        <begin position="20"/>
        <end position="166"/>
    </location>
</feature>
<dbReference type="Pfam" id="PF00578">
    <property type="entry name" value="AhpC-TSA"/>
    <property type="match status" value="1"/>
</dbReference>
<dbReference type="EMBL" id="FOSH01000001">
    <property type="protein sequence ID" value="SFJ79780.1"/>
    <property type="molecule type" value="Genomic_DNA"/>
</dbReference>